<dbReference type="PANTHER" id="PTHR45651">
    <property type="entry name" value="CYCLIC NUCLEOTIDE-GATED ION CHANNEL 15-RELATED-RELATED"/>
    <property type="match status" value="1"/>
</dbReference>
<evidence type="ECO:0000256" key="8">
    <source>
        <dbReference type="ARBA" id="ARBA00023286"/>
    </source>
</evidence>
<dbReference type="GO" id="GO:0012505">
    <property type="term" value="C:endomembrane system"/>
    <property type="evidence" value="ECO:0007669"/>
    <property type="project" value="UniProtKB-SubCell"/>
</dbReference>
<keyword evidence="6" id="KW-0406">Ion transport</keyword>
<dbReference type="EMBL" id="CAMAPE010000029">
    <property type="protein sequence ID" value="CAH9092772.1"/>
    <property type="molecule type" value="Genomic_DNA"/>
</dbReference>
<keyword evidence="9" id="KW-0407">Ion channel</keyword>
<dbReference type="PROSITE" id="PS50042">
    <property type="entry name" value="CNMP_BINDING_3"/>
    <property type="match status" value="1"/>
</dbReference>
<dbReference type="Proteomes" id="UP001152484">
    <property type="component" value="Unassembled WGS sequence"/>
</dbReference>
<dbReference type="GO" id="GO:0005249">
    <property type="term" value="F:voltage-gated potassium channel activity"/>
    <property type="evidence" value="ECO:0007669"/>
    <property type="project" value="InterPro"/>
</dbReference>
<keyword evidence="5 11" id="KW-1133">Transmembrane helix</keyword>
<dbReference type="Gene3D" id="2.60.120.10">
    <property type="entry name" value="Jelly Rolls"/>
    <property type="match status" value="1"/>
</dbReference>
<sequence length="706" mass="81140">MNLAYMRMTMKAVVEQVERWRNSVVEGFASKAWSLVYERDAPWWEQILDPNGELCLKWNHIFLVTSLVGLFIDPLFLLLPQVMTAASCMYVDIPLGFTLIFFRVIVDFFSVLQILMKFRTAFVSRTSRVFGKGELVLHPRLIAIRYLKTDFAIDLAATLPLPQIIIWFIMPLKKSPTAAHANHAITLVIMLQYVPKLLVIFPLNWKIIKNTGVVAKTAWSGAAYNLLLYMLASHVLGAVWYLMAIERELSCWKMECRKEKEKCNPLFLDCSYAAAMEKRAEWAVSTQVFKNCNARTTPNGFQFGMFAAAYNDQVSSATFFERYFYCLWWGLRSLSSYGQGMETTTYTVETLFSSIICLMGLVIFALLIGNMQSYLQSMSTRLEEWRVKRRDTEEWMRHRQLPQELQERVRRFVQYKWLATRGVEEEEILRSLPLDIRREIQRHLCLALVRRVPFFAQMDDQLLDAICERLVSSLNTKHTFIVREGDPVNEMLFIIRGQLESSTTNGGRSGFLDSITLKPGDFCGEELLTWALMPNMNANLPSSTRTVKSLTEVEAFALRAEDLKFVANQFKRLHSKKLQHAFRCYSHQWRTWGACFIQAAWRRYKRKRLAEELARQESLACTKYMDRDGDDDGDSIFEDNNAQHLGATILASKFAANTRKGAAAGQKVRVVDPTDPGLRMPKLFKPNEPDFSGHGAATQPAGDPFE</sequence>
<dbReference type="FunFam" id="2.60.120.10:FF:000024">
    <property type="entry name" value="Cyclic nucleotide-gated ion channel 1"/>
    <property type="match status" value="1"/>
</dbReference>
<evidence type="ECO:0000256" key="5">
    <source>
        <dbReference type="ARBA" id="ARBA00022989"/>
    </source>
</evidence>
<evidence type="ECO:0000256" key="7">
    <source>
        <dbReference type="ARBA" id="ARBA00023136"/>
    </source>
</evidence>
<protein>
    <recommendedName>
        <fullName evidence="12">Cyclic nucleotide-binding domain-containing protein</fullName>
    </recommendedName>
</protein>
<feature type="region of interest" description="Disordered" evidence="10">
    <location>
        <begin position="663"/>
        <end position="706"/>
    </location>
</feature>
<dbReference type="CDD" id="cd00038">
    <property type="entry name" value="CAP_ED"/>
    <property type="match status" value="1"/>
</dbReference>
<feature type="transmembrane region" description="Helical" evidence="11">
    <location>
        <begin position="151"/>
        <end position="172"/>
    </location>
</feature>
<comment type="similarity">
    <text evidence="2">Belongs to the cyclic nucleotide-gated cation channel (TC 1.A.1.5) family.</text>
</comment>
<evidence type="ECO:0000256" key="11">
    <source>
        <dbReference type="SAM" id="Phobius"/>
    </source>
</evidence>
<proteinExistence type="inferred from homology"/>
<organism evidence="13 14">
    <name type="scientific">Cuscuta europaea</name>
    <name type="common">European dodder</name>
    <dbReference type="NCBI Taxonomy" id="41803"/>
    <lineage>
        <taxon>Eukaryota</taxon>
        <taxon>Viridiplantae</taxon>
        <taxon>Streptophyta</taxon>
        <taxon>Embryophyta</taxon>
        <taxon>Tracheophyta</taxon>
        <taxon>Spermatophyta</taxon>
        <taxon>Magnoliopsida</taxon>
        <taxon>eudicotyledons</taxon>
        <taxon>Gunneridae</taxon>
        <taxon>Pentapetalae</taxon>
        <taxon>asterids</taxon>
        <taxon>lamiids</taxon>
        <taxon>Solanales</taxon>
        <taxon>Convolvulaceae</taxon>
        <taxon>Cuscuteae</taxon>
        <taxon>Cuscuta</taxon>
        <taxon>Cuscuta subgen. Cuscuta</taxon>
    </lineage>
</organism>
<evidence type="ECO:0000256" key="6">
    <source>
        <dbReference type="ARBA" id="ARBA00023065"/>
    </source>
</evidence>
<dbReference type="SMART" id="SM00100">
    <property type="entry name" value="cNMP"/>
    <property type="match status" value="1"/>
</dbReference>
<keyword evidence="14" id="KW-1185">Reference proteome</keyword>
<dbReference type="AlphaFoldDB" id="A0A9P0Z7U1"/>
<dbReference type="OrthoDB" id="421226at2759"/>
<evidence type="ECO:0000256" key="1">
    <source>
        <dbReference type="ARBA" id="ARBA00004127"/>
    </source>
</evidence>
<comment type="caution">
    <text evidence="13">The sequence shown here is derived from an EMBL/GenBank/DDBJ whole genome shotgun (WGS) entry which is preliminary data.</text>
</comment>
<dbReference type="PANTHER" id="PTHR45651:SF114">
    <property type="entry name" value="CYCLIC NUCLEOTIDE-GATED ION CHANNEL 16-RELATED"/>
    <property type="match status" value="1"/>
</dbReference>
<gene>
    <name evidence="13" type="ORF">CEURO_LOCUS12095</name>
</gene>
<dbReference type="InterPro" id="IPR005821">
    <property type="entry name" value="Ion_trans_dom"/>
</dbReference>
<keyword evidence="8" id="KW-1071">Ligand-gated ion channel</keyword>
<evidence type="ECO:0000256" key="4">
    <source>
        <dbReference type="ARBA" id="ARBA00022692"/>
    </source>
</evidence>
<accession>A0A9P0Z7U1</accession>
<dbReference type="FunFam" id="1.10.287.630:FF:000003">
    <property type="entry name" value="Cyclic nucleotide-gated ion channel 1"/>
    <property type="match status" value="1"/>
</dbReference>
<feature type="transmembrane region" description="Helical" evidence="11">
    <location>
        <begin position="351"/>
        <end position="371"/>
    </location>
</feature>
<dbReference type="InterPro" id="IPR018490">
    <property type="entry name" value="cNMP-bd_dom_sf"/>
</dbReference>
<keyword evidence="3" id="KW-0813">Transport</keyword>
<dbReference type="PRINTS" id="PR01463">
    <property type="entry name" value="EAGCHANLFMLY"/>
</dbReference>
<evidence type="ECO:0000256" key="3">
    <source>
        <dbReference type="ARBA" id="ARBA00022448"/>
    </source>
</evidence>
<evidence type="ECO:0000313" key="14">
    <source>
        <dbReference type="Proteomes" id="UP001152484"/>
    </source>
</evidence>
<dbReference type="Gene3D" id="1.10.287.70">
    <property type="match status" value="1"/>
</dbReference>
<feature type="transmembrane region" description="Helical" evidence="11">
    <location>
        <begin position="95"/>
        <end position="115"/>
    </location>
</feature>
<feature type="domain" description="Cyclic nucleotide-binding" evidence="12">
    <location>
        <begin position="454"/>
        <end position="528"/>
    </location>
</feature>
<feature type="transmembrane region" description="Helical" evidence="11">
    <location>
        <begin position="226"/>
        <end position="245"/>
    </location>
</feature>
<evidence type="ECO:0000259" key="12">
    <source>
        <dbReference type="PROSITE" id="PS50042"/>
    </source>
</evidence>
<name>A0A9P0Z7U1_CUSEU</name>
<keyword evidence="7 11" id="KW-0472">Membrane</keyword>
<dbReference type="Pfam" id="PF00520">
    <property type="entry name" value="Ion_trans"/>
    <property type="match status" value="1"/>
</dbReference>
<dbReference type="GO" id="GO:0016020">
    <property type="term" value="C:membrane"/>
    <property type="evidence" value="ECO:0007669"/>
    <property type="project" value="InterPro"/>
</dbReference>
<feature type="transmembrane region" description="Helical" evidence="11">
    <location>
        <begin position="61"/>
        <end position="83"/>
    </location>
</feature>
<evidence type="ECO:0000256" key="10">
    <source>
        <dbReference type="SAM" id="MobiDB-lite"/>
    </source>
</evidence>
<dbReference type="InterPro" id="IPR014710">
    <property type="entry name" value="RmlC-like_jellyroll"/>
</dbReference>
<dbReference type="InterPro" id="IPR003938">
    <property type="entry name" value="K_chnl_volt-dep_EAG/ELK/ERG"/>
</dbReference>
<dbReference type="SUPFAM" id="SSF51206">
    <property type="entry name" value="cAMP-binding domain-like"/>
    <property type="match status" value="1"/>
</dbReference>
<feature type="transmembrane region" description="Helical" evidence="11">
    <location>
        <begin position="184"/>
        <end position="205"/>
    </location>
</feature>
<dbReference type="Pfam" id="PF00027">
    <property type="entry name" value="cNMP_binding"/>
    <property type="match status" value="1"/>
</dbReference>
<comment type="subcellular location">
    <subcellularLocation>
        <location evidence="1">Endomembrane system</location>
        <topology evidence="1">Multi-pass membrane protein</topology>
    </subcellularLocation>
</comment>
<reference evidence="13" key="1">
    <citation type="submission" date="2022-07" db="EMBL/GenBank/DDBJ databases">
        <authorList>
            <person name="Macas J."/>
            <person name="Novak P."/>
            <person name="Neumann P."/>
        </authorList>
    </citation>
    <scope>NUCLEOTIDE SEQUENCE</scope>
</reference>
<dbReference type="InterPro" id="IPR000595">
    <property type="entry name" value="cNMP-bd_dom"/>
</dbReference>
<dbReference type="Gene3D" id="1.10.287.630">
    <property type="entry name" value="Helix hairpin bin"/>
    <property type="match status" value="1"/>
</dbReference>
<keyword evidence="4 11" id="KW-0812">Transmembrane</keyword>
<dbReference type="SUPFAM" id="SSF81324">
    <property type="entry name" value="Voltage-gated potassium channels"/>
    <property type="match status" value="1"/>
</dbReference>
<evidence type="ECO:0000256" key="9">
    <source>
        <dbReference type="ARBA" id="ARBA00023303"/>
    </source>
</evidence>
<evidence type="ECO:0000313" key="13">
    <source>
        <dbReference type="EMBL" id="CAH9092772.1"/>
    </source>
</evidence>
<evidence type="ECO:0000256" key="2">
    <source>
        <dbReference type="ARBA" id="ARBA00010486"/>
    </source>
</evidence>